<evidence type="ECO:0000313" key="3">
    <source>
        <dbReference type="EMBL" id="ANU15093.1"/>
    </source>
</evidence>
<dbReference type="NCBIfam" id="TIGR01482">
    <property type="entry name" value="SPP-subfamily"/>
    <property type="match status" value="1"/>
</dbReference>
<dbReference type="Gene3D" id="3.90.1070.10">
    <property type="match status" value="1"/>
</dbReference>
<name>A0A1C7DV49_9BACL</name>
<dbReference type="InterPro" id="IPR051518">
    <property type="entry name" value="Sucrose_Phosphatase"/>
</dbReference>
<proteinExistence type="predicted"/>
<dbReference type="RefSeq" id="WP_040851124.1">
    <property type="nucleotide sequence ID" value="NZ_CP016537.2"/>
</dbReference>
<organism evidence="3 4">
    <name type="scientific">Planococcus halocryophilus</name>
    <dbReference type="NCBI Taxonomy" id="1215089"/>
    <lineage>
        <taxon>Bacteria</taxon>
        <taxon>Bacillati</taxon>
        <taxon>Bacillota</taxon>
        <taxon>Bacilli</taxon>
        <taxon>Bacillales</taxon>
        <taxon>Caryophanaceae</taxon>
        <taxon>Planococcus</taxon>
    </lineage>
</organism>
<dbReference type="OrthoDB" id="9781413at2"/>
<dbReference type="InterPro" id="IPR006380">
    <property type="entry name" value="SPP-like_dom"/>
</dbReference>
<dbReference type="EMBL" id="CP016537">
    <property type="protein sequence ID" value="ANU15093.1"/>
    <property type="molecule type" value="Genomic_DNA"/>
</dbReference>
<dbReference type="InterPro" id="IPR023214">
    <property type="entry name" value="HAD_sf"/>
</dbReference>
<dbReference type="InterPro" id="IPR006379">
    <property type="entry name" value="HAD-SF_hydro_IIB"/>
</dbReference>
<dbReference type="AlphaFoldDB" id="A0A1C7DV49"/>
<evidence type="ECO:0000259" key="2">
    <source>
        <dbReference type="Pfam" id="PF05116"/>
    </source>
</evidence>
<sequence length="239" mass="26418">MHAATHLLATDLDGTLVGDQNSLQTLLSFYNNQPYNVSLIYITGRHYESALSLINEENLPVPDVLITDVGTAIYIGDTLEQDLAWSQHLEQSWMPEKIDAIACQIPDLVSQKLPVTNRCSYYATDVNIVEAFRTALDQAGITYKLIYSGGRDVDILPAGSGKGQALQYILNKYQLNNAKLLVAGDSGNDAEMLTMGFPSVIVGNAQPELLEQQKHPSIYRAMNSYAGGIHEAWHHFYTK</sequence>
<dbReference type="KEGG" id="phc:BBI08_15055"/>
<protein>
    <submittedName>
        <fullName evidence="3">Hydrolase</fullName>
    </submittedName>
</protein>
<dbReference type="NCBIfam" id="TIGR01484">
    <property type="entry name" value="HAD-SF-IIB"/>
    <property type="match status" value="1"/>
</dbReference>
<dbReference type="Pfam" id="PF05116">
    <property type="entry name" value="S6PP"/>
    <property type="match status" value="1"/>
</dbReference>
<dbReference type="Proteomes" id="UP000092687">
    <property type="component" value="Chromosome"/>
</dbReference>
<dbReference type="SFLD" id="SFLDS00003">
    <property type="entry name" value="Haloacid_Dehalogenase"/>
    <property type="match status" value="1"/>
</dbReference>
<reference evidence="4" key="1">
    <citation type="submission" date="2016-07" db="EMBL/GenBank/DDBJ databases">
        <authorList>
            <person name="See-Too W.S."/>
        </authorList>
    </citation>
    <scope>NUCLEOTIDE SEQUENCE [LARGE SCALE GENOMIC DNA]</scope>
    <source>
        <strain evidence="4">DSM 24743</strain>
    </source>
</reference>
<dbReference type="SFLD" id="SFLDG01141">
    <property type="entry name" value="C2.B.1:_Sucrose_Phosphatase_Li"/>
    <property type="match status" value="1"/>
</dbReference>
<accession>A0A1C7DV49</accession>
<feature type="domain" description="Sucrose phosphatase-like" evidence="2">
    <location>
        <begin position="6"/>
        <end position="236"/>
    </location>
</feature>
<reference evidence="4" key="2">
    <citation type="submission" date="2016-10" db="EMBL/GenBank/DDBJ databases">
        <authorList>
            <person name="See-Too W.S."/>
        </authorList>
    </citation>
    <scope>NUCLEOTIDE SEQUENCE [LARGE SCALE GENOMIC DNA]</scope>
    <source>
        <strain evidence="4">DSM 24743</strain>
    </source>
</reference>
<dbReference type="Gene3D" id="3.40.50.1000">
    <property type="entry name" value="HAD superfamily/HAD-like"/>
    <property type="match status" value="1"/>
</dbReference>
<dbReference type="PANTHER" id="PTHR46521:SF4">
    <property type="entry name" value="SUCROSE-PHOSPHATASE 2-RELATED"/>
    <property type="match status" value="1"/>
</dbReference>
<dbReference type="STRING" id="1215089.BBI08_15055"/>
<dbReference type="InterPro" id="IPR036412">
    <property type="entry name" value="HAD-like_sf"/>
</dbReference>
<dbReference type="SUPFAM" id="SSF56784">
    <property type="entry name" value="HAD-like"/>
    <property type="match status" value="1"/>
</dbReference>
<keyword evidence="1 3" id="KW-0378">Hydrolase</keyword>
<evidence type="ECO:0000256" key="1">
    <source>
        <dbReference type="ARBA" id="ARBA00022801"/>
    </source>
</evidence>
<dbReference type="SFLD" id="SFLDG01140">
    <property type="entry name" value="C2.B:_Phosphomannomutase_and_P"/>
    <property type="match status" value="1"/>
</dbReference>
<dbReference type="GO" id="GO:0016791">
    <property type="term" value="F:phosphatase activity"/>
    <property type="evidence" value="ECO:0007669"/>
    <property type="project" value="UniProtKB-ARBA"/>
</dbReference>
<gene>
    <name evidence="3" type="ORF">BBI08_15055</name>
</gene>
<keyword evidence="4" id="KW-1185">Reference proteome</keyword>
<dbReference type="PANTHER" id="PTHR46521">
    <property type="entry name" value="SUCROSE-PHOSPHATASE 2-RELATED"/>
    <property type="match status" value="1"/>
</dbReference>
<evidence type="ECO:0000313" key="4">
    <source>
        <dbReference type="Proteomes" id="UP000092687"/>
    </source>
</evidence>